<keyword evidence="2" id="KW-1185">Reference proteome</keyword>
<accession>A0AAD5MGR2</accession>
<reference evidence="1" key="1">
    <citation type="submission" date="2021-06" db="EMBL/GenBank/DDBJ databases">
        <title>Parelaphostrongylus tenuis whole genome reference sequence.</title>
        <authorList>
            <person name="Garwood T.J."/>
            <person name="Larsen P.A."/>
            <person name="Fountain-Jones N.M."/>
            <person name="Garbe J.R."/>
            <person name="Macchietto M.G."/>
            <person name="Kania S.A."/>
            <person name="Gerhold R.W."/>
            <person name="Richards J.E."/>
            <person name="Wolf T.M."/>
        </authorList>
    </citation>
    <scope>NUCLEOTIDE SEQUENCE</scope>
    <source>
        <strain evidence="1">MNPRO001-30</strain>
        <tissue evidence="1">Meninges</tissue>
    </source>
</reference>
<name>A0AAD5MGR2_PARTN</name>
<dbReference type="EMBL" id="JAHQIW010003345">
    <property type="protein sequence ID" value="KAJ1358262.1"/>
    <property type="molecule type" value="Genomic_DNA"/>
</dbReference>
<dbReference type="Proteomes" id="UP001196413">
    <property type="component" value="Unassembled WGS sequence"/>
</dbReference>
<proteinExistence type="predicted"/>
<evidence type="ECO:0000313" key="1">
    <source>
        <dbReference type="EMBL" id="KAJ1358262.1"/>
    </source>
</evidence>
<comment type="caution">
    <text evidence="1">The sequence shown here is derived from an EMBL/GenBank/DDBJ whole genome shotgun (WGS) entry which is preliminary data.</text>
</comment>
<protein>
    <submittedName>
        <fullName evidence="1">Uncharacterized protein</fullName>
    </submittedName>
</protein>
<sequence>MAAFIGCMVPTKFQSFCARATAAYGDDPVSSMKTNSVFPTEQIPVETITGAVK</sequence>
<dbReference type="AlphaFoldDB" id="A0AAD5MGR2"/>
<organism evidence="1 2">
    <name type="scientific">Parelaphostrongylus tenuis</name>
    <name type="common">Meningeal worm</name>
    <dbReference type="NCBI Taxonomy" id="148309"/>
    <lineage>
        <taxon>Eukaryota</taxon>
        <taxon>Metazoa</taxon>
        <taxon>Ecdysozoa</taxon>
        <taxon>Nematoda</taxon>
        <taxon>Chromadorea</taxon>
        <taxon>Rhabditida</taxon>
        <taxon>Rhabditina</taxon>
        <taxon>Rhabditomorpha</taxon>
        <taxon>Strongyloidea</taxon>
        <taxon>Metastrongylidae</taxon>
        <taxon>Parelaphostrongylus</taxon>
    </lineage>
</organism>
<evidence type="ECO:0000313" key="2">
    <source>
        <dbReference type="Proteomes" id="UP001196413"/>
    </source>
</evidence>
<gene>
    <name evidence="1" type="ORF">KIN20_016650</name>
</gene>